<evidence type="ECO:0000256" key="2">
    <source>
        <dbReference type="ARBA" id="ARBA00023125"/>
    </source>
</evidence>
<comment type="caution">
    <text evidence="6">The sequence shown here is derived from an EMBL/GenBank/DDBJ whole genome shotgun (WGS) entry which is preliminary data.</text>
</comment>
<evidence type="ECO:0000256" key="3">
    <source>
        <dbReference type="ARBA" id="ARBA00023172"/>
    </source>
</evidence>
<dbReference type="InterPro" id="IPR006119">
    <property type="entry name" value="Resolv_N"/>
</dbReference>
<evidence type="ECO:0000256" key="1">
    <source>
        <dbReference type="ARBA" id="ARBA00022908"/>
    </source>
</evidence>
<dbReference type="PROSITE" id="PS00397">
    <property type="entry name" value="RECOMBINASES_1"/>
    <property type="match status" value="1"/>
</dbReference>
<keyword evidence="1" id="KW-0229">DNA integration</keyword>
<dbReference type="InterPro" id="IPR006118">
    <property type="entry name" value="Recombinase_CS"/>
</dbReference>
<sequence length="236" mass="26600">MQQERNTPYVSYLRVSTQKQGHSGLGLEAQQATVVRYVQDHYGTLVQEFKEVESGRKGMKGRPELEKALAFCRKHRCALVIGKLDRLARDVRFFLEVIDTCKVSIAFADLPDVNPSTAEGRMVLVSMANFAEFEARRISERTKAALAAAKARGRVLGSKGIDNLRPNIEERQQAADAFAERLRHTMHSMQDRGLSQRAMAAELNQLGIKTPRGGQWSLYQVQRLLFRVNSLTTHTN</sequence>
<dbReference type="Proteomes" id="UP000634919">
    <property type="component" value="Unassembled WGS sequence"/>
</dbReference>
<name>A0ABR8SBS0_9BURK</name>
<evidence type="ECO:0000313" key="6">
    <source>
        <dbReference type="EMBL" id="MBD7960923.1"/>
    </source>
</evidence>
<keyword evidence="2" id="KW-0238">DNA-binding</keyword>
<feature type="domain" description="Resolvase/invertase-type recombinase catalytic" evidence="5">
    <location>
        <begin position="8"/>
        <end position="153"/>
    </location>
</feature>
<accession>A0ABR8SBS0</accession>
<feature type="active site" description="O-(5'-phospho-DNA)-serine intermediate" evidence="4">
    <location>
        <position position="16"/>
    </location>
</feature>
<dbReference type="CDD" id="cd00338">
    <property type="entry name" value="Ser_Recombinase"/>
    <property type="match status" value="1"/>
</dbReference>
<keyword evidence="3" id="KW-0233">DNA recombination</keyword>
<evidence type="ECO:0000256" key="4">
    <source>
        <dbReference type="PROSITE-ProRule" id="PRU10137"/>
    </source>
</evidence>
<dbReference type="RefSeq" id="WP_191723335.1">
    <property type="nucleotide sequence ID" value="NZ_JACSQK010000005.1"/>
</dbReference>
<protein>
    <submittedName>
        <fullName evidence="6">Recombinase family protein</fullName>
    </submittedName>
</protein>
<dbReference type="EMBL" id="JACSQK010000005">
    <property type="protein sequence ID" value="MBD7960923.1"/>
    <property type="molecule type" value="Genomic_DNA"/>
</dbReference>
<keyword evidence="7" id="KW-1185">Reference proteome</keyword>
<reference evidence="6 7" key="1">
    <citation type="submission" date="2020-08" db="EMBL/GenBank/DDBJ databases">
        <title>A Genomic Blueprint of the Chicken Gut Microbiome.</title>
        <authorList>
            <person name="Gilroy R."/>
            <person name="Ravi A."/>
            <person name="Getino M."/>
            <person name="Pursley I."/>
            <person name="Horton D.L."/>
            <person name="Alikhan N.-F."/>
            <person name="Baker D."/>
            <person name="Gharbi K."/>
            <person name="Hall N."/>
            <person name="Watson M."/>
            <person name="Adriaenssens E.M."/>
            <person name="Foster-Nyarko E."/>
            <person name="Jarju S."/>
            <person name="Secka A."/>
            <person name="Antonio M."/>
            <person name="Oren A."/>
            <person name="Chaudhuri R."/>
            <person name="La Ragione R.M."/>
            <person name="Hildebrand F."/>
            <person name="Pallen M.J."/>
        </authorList>
    </citation>
    <scope>NUCLEOTIDE SEQUENCE [LARGE SCALE GENOMIC DNA]</scope>
    <source>
        <strain evidence="6 7">Sa2CVA6</strain>
    </source>
</reference>
<evidence type="ECO:0000259" key="5">
    <source>
        <dbReference type="PROSITE" id="PS51736"/>
    </source>
</evidence>
<organism evidence="6 7">
    <name type="scientific">Comamonas avium</name>
    <dbReference type="NCBI Taxonomy" id="2762231"/>
    <lineage>
        <taxon>Bacteria</taxon>
        <taxon>Pseudomonadati</taxon>
        <taxon>Pseudomonadota</taxon>
        <taxon>Betaproteobacteria</taxon>
        <taxon>Burkholderiales</taxon>
        <taxon>Comamonadaceae</taxon>
        <taxon>Comamonas</taxon>
    </lineage>
</organism>
<dbReference type="Pfam" id="PF00239">
    <property type="entry name" value="Resolvase"/>
    <property type="match status" value="1"/>
</dbReference>
<evidence type="ECO:0000313" key="7">
    <source>
        <dbReference type="Proteomes" id="UP000634919"/>
    </source>
</evidence>
<dbReference type="SMART" id="SM00857">
    <property type="entry name" value="Resolvase"/>
    <property type="match status" value="1"/>
</dbReference>
<dbReference type="InterPro" id="IPR050639">
    <property type="entry name" value="SSR_resolvase"/>
</dbReference>
<dbReference type="PANTHER" id="PTHR30461:SF2">
    <property type="entry name" value="SERINE RECOMBINASE PINE-RELATED"/>
    <property type="match status" value="1"/>
</dbReference>
<dbReference type="InterPro" id="IPR036162">
    <property type="entry name" value="Resolvase-like_N_sf"/>
</dbReference>
<dbReference type="PROSITE" id="PS51736">
    <property type="entry name" value="RECOMBINASES_3"/>
    <property type="match status" value="1"/>
</dbReference>
<dbReference type="PANTHER" id="PTHR30461">
    <property type="entry name" value="DNA-INVERTASE FROM LAMBDOID PROPHAGE"/>
    <property type="match status" value="1"/>
</dbReference>
<dbReference type="SUPFAM" id="SSF53041">
    <property type="entry name" value="Resolvase-like"/>
    <property type="match status" value="1"/>
</dbReference>
<dbReference type="Gene3D" id="3.40.50.1390">
    <property type="entry name" value="Resolvase, N-terminal catalytic domain"/>
    <property type="match status" value="1"/>
</dbReference>
<gene>
    <name evidence="6" type="ORF">H9646_10535</name>
</gene>
<proteinExistence type="predicted"/>